<proteinExistence type="predicted"/>
<keyword evidence="3" id="KW-1185">Reference proteome</keyword>
<accession>B0DU99</accession>
<dbReference type="KEGG" id="lbc:LACBIDRAFT_332923"/>
<dbReference type="HOGENOM" id="CLU_1065846_0_0_1"/>
<sequence>MLTYLASCGSTTRDNKPPNGLRSTKYVVLLALSFSRVALMIPAYVQQCPAPSQAYNSHPTSRQETTSSATKSSLSISLSISPHHSAVRSSIPPVCGSRLAHRALESLTLRGVRCQCTIHLPGSPVASFVNGGTSTPVNATTTASSTATATQTGGATGTSTTSKGKMCKLKKGKSSSSSVVPSACAAAASAITTDMYPDTSAGSCANLRSAAASNTPLVMIPHDMHARDYDYYLDPALCCIHTQSFILREVHSSSSSKVTET</sequence>
<dbReference type="EMBL" id="DS547135">
    <property type="protein sequence ID" value="EDR01867.1"/>
    <property type="molecule type" value="Genomic_DNA"/>
</dbReference>
<reference evidence="2 3" key="1">
    <citation type="journal article" date="2008" name="Nature">
        <title>The genome of Laccaria bicolor provides insights into mycorrhizal symbiosis.</title>
        <authorList>
            <person name="Martin F."/>
            <person name="Aerts A."/>
            <person name="Ahren D."/>
            <person name="Brun A."/>
            <person name="Danchin E.G.J."/>
            <person name="Duchaussoy F."/>
            <person name="Gibon J."/>
            <person name="Kohler A."/>
            <person name="Lindquist E."/>
            <person name="Pereda V."/>
            <person name="Salamov A."/>
            <person name="Shapiro H.J."/>
            <person name="Wuyts J."/>
            <person name="Blaudez D."/>
            <person name="Buee M."/>
            <person name="Brokstein P."/>
            <person name="Canbaeck B."/>
            <person name="Cohen D."/>
            <person name="Courty P.E."/>
            <person name="Coutinho P.M."/>
            <person name="Delaruelle C."/>
            <person name="Detter J.C."/>
            <person name="Deveau A."/>
            <person name="DiFazio S."/>
            <person name="Duplessis S."/>
            <person name="Fraissinet-Tachet L."/>
            <person name="Lucic E."/>
            <person name="Frey-Klett P."/>
            <person name="Fourrey C."/>
            <person name="Feussner I."/>
            <person name="Gay G."/>
            <person name="Grimwood J."/>
            <person name="Hoegger P.J."/>
            <person name="Jain P."/>
            <person name="Kilaru S."/>
            <person name="Labbe J."/>
            <person name="Lin Y.C."/>
            <person name="Legue V."/>
            <person name="Le Tacon F."/>
            <person name="Marmeisse R."/>
            <person name="Melayah D."/>
            <person name="Montanini B."/>
            <person name="Muratet M."/>
            <person name="Nehls U."/>
            <person name="Niculita-Hirzel H."/>
            <person name="Oudot-Le Secq M.P."/>
            <person name="Peter M."/>
            <person name="Quesneville H."/>
            <person name="Rajashekar B."/>
            <person name="Reich M."/>
            <person name="Rouhier N."/>
            <person name="Schmutz J."/>
            <person name="Yin T."/>
            <person name="Chalot M."/>
            <person name="Henrissat B."/>
            <person name="Kuees U."/>
            <person name="Lucas S."/>
            <person name="Van de Peer Y."/>
            <person name="Podila G.K."/>
            <person name="Polle A."/>
            <person name="Pukkila P.J."/>
            <person name="Richardson P.M."/>
            <person name="Rouze P."/>
            <person name="Sanders I.R."/>
            <person name="Stajich J.E."/>
            <person name="Tunlid A."/>
            <person name="Tuskan G."/>
            <person name="Grigoriev I.V."/>
        </authorList>
    </citation>
    <scope>NUCLEOTIDE SEQUENCE [LARGE SCALE GENOMIC DNA]</scope>
    <source>
        <strain evidence="3">S238N-H82 / ATCC MYA-4686</strain>
    </source>
</reference>
<gene>
    <name evidence="2" type="ORF">LACBIDRAFT_332923</name>
</gene>
<dbReference type="AlphaFoldDB" id="B0DU99"/>
<name>B0DU99_LACBS</name>
<evidence type="ECO:0000256" key="1">
    <source>
        <dbReference type="SAM" id="MobiDB-lite"/>
    </source>
</evidence>
<dbReference type="GeneID" id="6083164"/>
<protein>
    <submittedName>
        <fullName evidence="2">Predicted protein</fullName>
    </submittedName>
</protein>
<dbReference type="Proteomes" id="UP000001194">
    <property type="component" value="Unassembled WGS sequence"/>
</dbReference>
<feature type="region of interest" description="Disordered" evidence="1">
    <location>
        <begin position="140"/>
        <end position="163"/>
    </location>
</feature>
<dbReference type="InParanoid" id="B0DU99"/>
<organism evidence="3">
    <name type="scientific">Laccaria bicolor (strain S238N-H82 / ATCC MYA-4686)</name>
    <name type="common">Bicoloured deceiver</name>
    <name type="synonym">Laccaria laccata var. bicolor</name>
    <dbReference type="NCBI Taxonomy" id="486041"/>
    <lineage>
        <taxon>Eukaryota</taxon>
        <taxon>Fungi</taxon>
        <taxon>Dikarya</taxon>
        <taxon>Basidiomycota</taxon>
        <taxon>Agaricomycotina</taxon>
        <taxon>Agaricomycetes</taxon>
        <taxon>Agaricomycetidae</taxon>
        <taxon>Agaricales</taxon>
        <taxon>Agaricineae</taxon>
        <taxon>Hydnangiaceae</taxon>
        <taxon>Laccaria</taxon>
    </lineage>
</organism>
<dbReference type="RefSeq" id="XP_001887477.1">
    <property type="nucleotide sequence ID" value="XM_001887442.1"/>
</dbReference>
<evidence type="ECO:0000313" key="2">
    <source>
        <dbReference type="EMBL" id="EDR01867.1"/>
    </source>
</evidence>
<evidence type="ECO:0000313" key="3">
    <source>
        <dbReference type="Proteomes" id="UP000001194"/>
    </source>
</evidence>